<dbReference type="EMBL" id="CAJVPV010042610">
    <property type="protein sequence ID" value="CAG8764268.1"/>
    <property type="molecule type" value="Genomic_DNA"/>
</dbReference>
<proteinExistence type="predicted"/>
<feature type="non-terminal residue" evidence="1">
    <location>
        <position position="105"/>
    </location>
</feature>
<evidence type="ECO:0000313" key="2">
    <source>
        <dbReference type="Proteomes" id="UP000789342"/>
    </source>
</evidence>
<organism evidence="1 2">
    <name type="scientific">Acaulospora morrowiae</name>
    <dbReference type="NCBI Taxonomy" id="94023"/>
    <lineage>
        <taxon>Eukaryota</taxon>
        <taxon>Fungi</taxon>
        <taxon>Fungi incertae sedis</taxon>
        <taxon>Mucoromycota</taxon>
        <taxon>Glomeromycotina</taxon>
        <taxon>Glomeromycetes</taxon>
        <taxon>Diversisporales</taxon>
        <taxon>Acaulosporaceae</taxon>
        <taxon>Acaulospora</taxon>
    </lineage>
</organism>
<protein>
    <submittedName>
        <fullName evidence="1">9581_t:CDS:1</fullName>
    </submittedName>
</protein>
<comment type="caution">
    <text evidence="1">The sequence shown here is derived from an EMBL/GenBank/DDBJ whole genome shotgun (WGS) entry which is preliminary data.</text>
</comment>
<feature type="non-terminal residue" evidence="1">
    <location>
        <position position="1"/>
    </location>
</feature>
<dbReference type="AlphaFoldDB" id="A0A9N9J3N3"/>
<keyword evidence="2" id="KW-1185">Reference proteome</keyword>
<reference evidence="1" key="1">
    <citation type="submission" date="2021-06" db="EMBL/GenBank/DDBJ databases">
        <authorList>
            <person name="Kallberg Y."/>
            <person name="Tangrot J."/>
            <person name="Rosling A."/>
        </authorList>
    </citation>
    <scope>NUCLEOTIDE SEQUENCE</scope>
    <source>
        <strain evidence="1">CL551</strain>
    </source>
</reference>
<sequence>VLGTIVQKPGIYQSNIHRRLSLVMSRCEIEDVLDELVHLGAVNKKVIVKPPKVSLFSKPRDFVECDFEDRWAKSGLDRDLTDRYGHDFVHLKVLRVQHILPPIPF</sequence>
<gene>
    <name evidence="1" type="ORF">AMORRO_LOCUS16153</name>
</gene>
<name>A0A9N9J3N3_9GLOM</name>
<evidence type="ECO:0000313" key="1">
    <source>
        <dbReference type="EMBL" id="CAG8764268.1"/>
    </source>
</evidence>
<dbReference type="Proteomes" id="UP000789342">
    <property type="component" value="Unassembled WGS sequence"/>
</dbReference>
<accession>A0A9N9J3N3</accession>